<accession>A0A3L6NQU7</accession>
<dbReference type="Proteomes" id="UP000270866">
    <property type="component" value="Chromosome 7"/>
</dbReference>
<evidence type="ECO:0000313" key="3">
    <source>
        <dbReference type="Proteomes" id="UP000270866"/>
    </source>
</evidence>
<feature type="compositionally biased region" description="Basic and acidic residues" evidence="1">
    <location>
        <begin position="7"/>
        <end position="20"/>
    </location>
</feature>
<feature type="compositionally biased region" description="Polar residues" evidence="1">
    <location>
        <begin position="21"/>
        <end position="30"/>
    </location>
</feature>
<gene>
    <name evidence="2" type="ORF">BFJ65_g7653</name>
</gene>
<feature type="region of interest" description="Disordered" evidence="1">
    <location>
        <begin position="1"/>
        <end position="64"/>
    </location>
</feature>
<protein>
    <submittedName>
        <fullName evidence="2">Uncharacterized protein</fullName>
    </submittedName>
</protein>
<comment type="caution">
    <text evidence="2">The sequence shown here is derived from an EMBL/GenBank/DDBJ whole genome shotgun (WGS) entry which is preliminary data.</text>
</comment>
<proteinExistence type="predicted"/>
<feature type="compositionally biased region" description="Basic and acidic residues" evidence="1">
    <location>
        <begin position="48"/>
        <end position="64"/>
    </location>
</feature>
<organism evidence="2 3">
    <name type="scientific">Fusarium oxysporum f. sp. cepae</name>
    <dbReference type="NCBI Taxonomy" id="396571"/>
    <lineage>
        <taxon>Eukaryota</taxon>
        <taxon>Fungi</taxon>
        <taxon>Dikarya</taxon>
        <taxon>Ascomycota</taxon>
        <taxon>Pezizomycotina</taxon>
        <taxon>Sordariomycetes</taxon>
        <taxon>Hypocreomycetidae</taxon>
        <taxon>Hypocreales</taxon>
        <taxon>Nectriaceae</taxon>
        <taxon>Fusarium</taxon>
        <taxon>Fusarium oxysporum species complex</taxon>
    </lineage>
</organism>
<dbReference type="AlphaFoldDB" id="A0A3L6NQU7"/>
<evidence type="ECO:0000256" key="1">
    <source>
        <dbReference type="SAM" id="MobiDB-lite"/>
    </source>
</evidence>
<name>A0A3L6NQU7_FUSOX</name>
<dbReference type="EMBL" id="MRCU01000004">
    <property type="protein sequence ID" value="RKK20965.1"/>
    <property type="molecule type" value="Genomic_DNA"/>
</dbReference>
<evidence type="ECO:0000313" key="2">
    <source>
        <dbReference type="EMBL" id="RKK20965.1"/>
    </source>
</evidence>
<sequence>MASKPLRHLDEDTRALHDSNKTLSALQGTTRPVVRGSVTQPARSFNKPRFEEPLGHQRRDSFFT</sequence>
<reference evidence="2 3" key="1">
    <citation type="journal article" date="2018" name="Sci. Rep.">
        <title>Characterisation of pathogen-specific regions and novel effector candidates in Fusarium oxysporum f. sp. cepae.</title>
        <authorList>
            <person name="Armitage A.D."/>
            <person name="Taylor A."/>
            <person name="Sobczyk M.K."/>
            <person name="Baxter L."/>
            <person name="Greenfield B.P."/>
            <person name="Bates H.J."/>
            <person name="Wilson F."/>
            <person name="Jackson A.C."/>
            <person name="Ott S."/>
            <person name="Harrison R.J."/>
            <person name="Clarkson J.P."/>
        </authorList>
    </citation>
    <scope>NUCLEOTIDE SEQUENCE [LARGE SCALE GENOMIC DNA]</scope>
    <source>
        <strain evidence="2 3">FoC_Fus2</strain>
    </source>
</reference>